<dbReference type="GO" id="GO:0016036">
    <property type="term" value="P:cellular response to phosphate starvation"/>
    <property type="evidence" value="ECO:0007669"/>
    <property type="project" value="TreeGrafter"/>
</dbReference>
<dbReference type="GO" id="GO:0005886">
    <property type="term" value="C:plasma membrane"/>
    <property type="evidence" value="ECO:0007669"/>
    <property type="project" value="TreeGrafter"/>
</dbReference>
<dbReference type="GO" id="GO:0000155">
    <property type="term" value="F:phosphorelay sensor kinase activity"/>
    <property type="evidence" value="ECO:0007669"/>
    <property type="project" value="InterPro"/>
</dbReference>
<name>A0A9D1KEF2_9BACT</name>
<evidence type="ECO:0000259" key="8">
    <source>
        <dbReference type="PROSITE" id="PS50109"/>
    </source>
</evidence>
<dbReference type="SMART" id="SM00388">
    <property type="entry name" value="HisKA"/>
    <property type="match status" value="1"/>
</dbReference>
<keyword evidence="7" id="KW-0472">Membrane</keyword>
<dbReference type="Pfam" id="PF00512">
    <property type="entry name" value="HisKA"/>
    <property type="match status" value="1"/>
</dbReference>
<organism evidence="9 10">
    <name type="scientific">Candidatus Caccoplasma intestinavium</name>
    <dbReference type="NCBI Taxonomy" id="2840716"/>
    <lineage>
        <taxon>Bacteria</taxon>
        <taxon>Pseudomonadati</taxon>
        <taxon>Bacteroidota</taxon>
        <taxon>Bacteroidia</taxon>
        <taxon>Bacteroidales</taxon>
        <taxon>Bacteroidaceae</taxon>
        <taxon>Bacteroidaceae incertae sedis</taxon>
        <taxon>Candidatus Caccoplasma</taxon>
    </lineage>
</organism>
<dbReference type="GO" id="GO:0004721">
    <property type="term" value="F:phosphoprotein phosphatase activity"/>
    <property type="evidence" value="ECO:0007669"/>
    <property type="project" value="TreeGrafter"/>
</dbReference>
<dbReference type="SUPFAM" id="SSF47384">
    <property type="entry name" value="Homodimeric domain of signal transducing histidine kinase"/>
    <property type="match status" value="1"/>
</dbReference>
<reference evidence="9" key="2">
    <citation type="journal article" date="2021" name="PeerJ">
        <title>Extensive microbial diversity within the chicken gut microbiome revealed by metagenomics and culture.</title>
        <authorList>
            <person name="Gilroy R."/>
            <person name="Ravi A."/>
            <person name="Getino M."/>
            <person name="Pursley I."/>
            <person name="Horton D.L."/>
            <person name="Alikhan N.F."/>
            <person name="Baker D."/>
            <person name="Gharbi K."/>
            <person name="Hall N."/>
            <person name="Watson M."/>
            <person name="Adriaenssens E.M."/>
            <person name="Foster-Nyarko E."/>
            <person name="Jarju S."/>
            <person name="Secka A."/>
            <person name="Antonio M."/>
            <person name="Oren A."/>
            <person name="Chaudhuri R.R."/>
            <person name="La Ragione R."/>
            <person name="Hildebrand F."/>
            <person name="Pallen M.J."/>
        </authorList>
    </citation>
    <scope>NUCLEOTIDE SEQUENCE</scope>
    <source>
        <strain evidence="9">21143</strain>
    </source>
</reference>
<dbReference type="AlphaFoldDB" id="A0A9D1KEF2"/>
<dbReference type="InterPro" id="IPR036097">
    <property type="entry name" value="HisK_dim/P_sf"/>
</dbReference>
<evidence type="ECO:0000256" key="6">
    <source>
        <dbReference type="ARBA" id="ARBA00023012"/>
    </source>
</evidence>
<dbReference type="InterPro" id="IPR003594">
    <property type="entry name" value="HATPase_dom"/>
</dbReference>
<dbReference type="Pfam" id="PF02518">
    <property type="entry name" value="HATPase_c"/>
    <property type="match status" value="1"/>
</dbReference>
<dbReference type="SUPFAM" id="SSF55874">
    <property type="entry name" value="ATPase domain of HSP90 chaperone/DNA topoisomerase II/histidine kinase"/>
    <property type="match status" value="1"/>
</dbReference>
<dbReference type="EC" id="2.7.13.3" evidence="2"/>
<evidence type="ECO:0000256" key="4">
    <source>
        <dbReference type="ARBA" id="ARBA00022679"/>
    </source>
</evidence>
<evidence type="ECO:0000313" key="10">
    <source>
        <dbReference type="Proteomes" id="UP000886722"/>
    </source>
</evidence>
<dbReference type="EMBL" id="DVKT01000067">
    <property type="protein sequence ID" value="HIT40166.1"/>
    <property type="molecule type" value="Genomic_DNA"/>
</dbReference>
<evidence type="ECO:0000256" key="5">
    <source>
        <dbReference type="ARBA" id="ARBA00022777"/>
    </source>
</evidence>
<dbReference type="FunFam" id="3.30.565.10:FF:000006">
    <property type="entry name" value="Sensor histidine kinase WalK"/>
    <property type="match status" value="1"/>
</dbReference>
<dbReference type="PANTHER" id="PTHR45453">
    <property type="entry name" value="PHOSPHATE REGULON SENSOR PROTEIN PHOR"/>
    <property type="match status" value="1"/>
</dbReference>
<dbReference type="CDD" id="cd00082">
    <property type="entry name" value="HisKA"/>
    <property type="match status" value="1"/>
</dbReference>
<evidence type="ECO:0000256" key="7">
    <source>
        <dbReference type="SAM" id="Phobius"/>
    </source>
</evidence>
<evidence type="ECO:0000256" key="1">
    <source>
        <dbReference type="ARBA" id="ARBA00000085"/>
    </source>
</evidence>
<dbReference type="Proteomes" id="UP000886722">
    <property type="component" value="Unassembled WGS sequence"/>
</dbReference>
<evidence type="ECO:0000256" key="2">
    <source>
        <dbReference type="ARBA" id="ARBA00012438"/>
    </source>
</evidence>
<dbReference type="PRINTS" id="PR00344">
    <property type="entry name" value="BCTRLSENSOR"/>
</dbReference>
<keyword evidence="5 9" id="KW-0418">Kinase</keyword>
<dbReference type="InterPro" id="IPR005467">
    <property type="entry name" value="His_kinase_dom"/>
</dbReference>
<dbReference type="CDD" id="cd00075">
    <property type="entry name" value="HATPase"/>
    <property type="match status" value="1"/>
</dbReference>
<gene>
    <name evidence="9" type="ORF">IAD06_09060</name>
</gene>
<accession>A0A9D1KEF2</accession>
<dbReference type="InterPro" id="IPR050351">
    <property type="entry name" value="BphY/WalK/GraS-like"/>
</dbReference>
<dbReference type="PROSITE" id="PS50109">
    <property type="entry name" value="HIS_KIN"/>
    <property type="match status" value="1"/>
</dbReference>
<dbReference type="InterPro" id="IPR003661">
    <property type="entry name" value="HisK_dim/P_dom"/>
</dbReference>
<sequence length="486" mass="56123">MALKNRLPYSQRLFFLLVFFAGILMSGFILFQYEREKQFKIENLNIQLQLLNAQIIDAINNGKSLDKITLHFQNRYPDLRLTLIDTTGVVLYDAPNEWKNDSIPNHYSRQEVMQAINEGEGYTIRRRSENEKGDYFYSATRVGPTIVRSALPYNVSLTKLLTADFSFLWIMIGLTVIMCIFGYFAIRHIGQSIKRLQEFANLASRNERIENIKPFPNDELGEISQHIVQLYSQLQQTTADRNREHALVLHEEQEKIRLKRQLTNNINHELKTPVSSIQGYLETIINNPDMNEETRRLFIEKSYMQSERLRQLLQDISTITRMDEASQLIERENVDIHAIVQDIIAEVALRPADKRMRINCNFDRELPIFGNANLLTSIFRNLTENAIAYSGGRDIFINLTKETQEEYVFSFADNGIGIDSQHLSHIFERFYRVDKGRSRKLGGTGLGLSIVKNAVLFHGGNIEAHNLYDGGLEFIFSLKKTNPSTT</sequence>
<dbReference type="Gene3D" id="6.10.340.10">
    <property type="match status" value="1"/>
</dbReference>
<dbReference type="Gene3D" id="3.30.565.10">
    <property type="entry name" value="Histidine kinase-like ATPase, C-terminal domain"/>
    <property type="match status" value="1"/>
</dbReference>
<comment type="caution">
    <text evidence="9">The sequence shown here is derived from an EMBL/GenBank/DDBJ whole genome shotgun (WGS) entry which is preliminary data.</text>
</comment>
<keyword evidence="4" id="KW-0808">Transferase</keyword>
<dbReference type="PANTHER" id="PTHR45453:SF1">
    <property type="entry name" value="PHOSPHATE REGULON SENSOR PROTEIN PHOR"/>
    <property type="match status" value="1"/>
</dbReference>
<comment type="catalytic activity">
    <reaction evidence="1">
        <text>ATP + protein L-histidine = ADP + protein N-phospho-L-histidine.</text>
        <dbReference type="EC" id="2.7.13.3"/>
    </reaction>
</comment>
<keyword evidence="7" id="KW-1133">Transmembrane helix</keyword>
<dbReference type="SMART" id="SM00387">
    <property type="entry name" value="HATPase_c"/>
    <property type="match status" value="1"/>
</dbReference>
<proteinExistence type="predicted"/>
<feature type="transmembrane region" description="Helical" evidence="7">
    <location>
        <begin position="167"/>
        <end position="186"/>
    </location>
</feature>
<evidence type="ECO:0000313" key="9">
    <source>
        <dbReference type="EMBL" id="HIT40166.1"/>
    </source>
</evidence>
<dbReference type="InterPro" id="IPR036890">
    <property type="entry name" value="HATPase_C_sf"/>
</dbReference>
<evidence type="ECO:0000256" key="3">
    <source>
        <dbReference type="ARBA" id="ARBA00022553"/>
    </source>
</evidence>
<dbReference type="Gene3D" id="1.10.287.130">
    <property type="match status" value="1"/>
</dbReference>
<feature type="domain" description="Histidine kinase" evidence="8">
    <location>
        <begin position="265"/>
        <end position="482"/>
    </location>
</feature>
<keyword evidence="3" id="KW-0597">Phosphoprotein</keyword>
<keyword evidence="7" id="KW-0812">Transmembrane</keyword>
<protein>
    <recommendedName>
        <fullName evidence="2">histidine kinase</fullName>
        <ecNumber evidence="2">2.7.13.3</ecNumber>
    </recommendedName>
</protein>
<keyword evidence="6" id="KW-0902">Two-component regulatory system</keyword>
<reference evidence="9" key="1">
    <citation type="submission" date="2020-10" db="EMBL/GenBank/DDBJ databases">
        <authorList>
            <person name="Gilroy R."/>
        </authorList>
    </citation>
    <scope>NUCLEOTIDE SEQUENCE</scope>
    <source>
        <strain evidence="9">21143</strain>
    </source>
</reference>
<dbReference type="InterPro" id="IPR004358">
    <property type="entry name" value="Sig_transdc_His_kin-like_C"/>
</dbReference>
<feature type="transmembrane region" description="Helical" evidence="7">
    <location>
        <begin position="12"/>
        <end position="31"/>
    </location>
</feature>